<evidence type="ECO:0000256" key="2">
    <source>
        <dbReference type="ARBA" id="ARBA00022598"/>
    </source>
</evidence>
<evidence type="ECO:0000256" key="8">
    <source>
        <dbReference type="ARBA" id="ARBA00039149"/>
    </source>
</evidence>
<dbReference type="EMBL" id="JACJLT010000005">
    <property type="protein sequence ID" value="MBM6874278.1"/>
    <property type="molecule type" value="Genomic_DNA"/>
</dbReference>
<evidence type="ECO:0000256" key="7">
    <source>
        <dbReference type="ARBA" id="ARBA00037993"/>
    </source>
</evidence>
<dbReference type="Pfam" id="PF06508">
    <property type="entry name" value="QueC"/>
    <property type="match status" value="1"/>
</dbReference>
<dbReference type="InterPro" id="IPR014729">
    <property type="entry name" value="Rossmann-like_a/b/a_fold"/>
</dbReference>
<dbReference type="PANTHER" id="PTHR42914">
    <property type="entry name" value="7-CYANO-7-DEAZAGUANINE SYNTHASE"/>
    <property type="match status" value="1"/>
</dbReference>
<name>A0ABS2G0I0_FUSMR</name>
<keyword evidence="2" id="KW-0436">Ligase</keyword>
<evidence type="ECO:0000256" key="3">
    <source>
        <dbReference type="ARBA" id="ARBA00022723"/>
    </source>
</evidence>
<keyword evidence="4" id="KW-0547">Nucleotide-binding</keyword>
<comment type="catalytic activity">
    <reaction evidence="9">
        <text>7-carboxy-7-carbaguanine + NH4(+) + 2 ATP = 7-cyano-7-carbaguanine + 2 AMP + 2 diphosphate + 2 H(+)</text>
        <dbReference type="Rhea" id="RHEA:27982"/>
        <dbReference type="ChEBI" id="CHEBI:15378"/>
        <dbReference type="ChEBI" id="CHEBI:28938"/>
        <dbReference type="ChEBI" id="CHEBI:30616"/>
        <dbReference type="ChEBI" id="CHEBI:33019"/>
        <dbReference type="ChEBI" id="CHEBI:45075"/>
        <dbReference type="ChEBI" id="CHEBI:61036"/>
        <dbReference type="ChEBI" id="CHEBI:456215"/>
        <dbReference type="EC" id="6.3.4.20"/>
    </reaction>
</comment>
<dbReference type="Proteomes" id="UP000728968">
    <property type="component" value="Unassembled WGS sequence"/>
</dbReference>
<evidence type="ECO:0000256" key="4">
    <source>
        <dbReference type="ARBA" id="ARBA00022741"/>
    </source>
</evidence>
<dbReference type="PANTHER" id="PTHR42914:SF1">
    <property type="entry name" value="7-CYANO-7-DEAZAGUANINE SYNTHASE"/>
    <property type="match status" value="1"/>
</dbReference>
<keyword evidence="11" id="KW-1185">Reference proteome</keyword>
<evidence type="ECO:0000313" key="10">
    <source>
        <dbReference type="EMBL" id="MBM6874278.1"/>
    </source>
</evidence>
<evidence type="ECO:0000313" key="11">
    <source>
        <dbReference type="Proteomes" id="UP000728968"/>
    </source>
</evidence>
<keyword evidence="5" id="KW-0862">Zinc</keyword>
<comment type="similarity">
    <text evidence="7">Belongs to the QueC family.</text>
</comment>
<evidence type="ECO:0000256" key="9">
    <source>
        <dbReference type="ARBA" id="ARBA00047890"/>
    </source>
</evidence>
<keyword evidence="6" id="KW-0067">ATP-binding</keyword>
<dbReference type="Gene3D" id="3.40.50.620">
    <property type="entry name" value="HUPs"/>
    <property type="match status" value="1"/>
</dbReference>
<comment type="caution">
    <text evidence="10">The sequence shown here is derived from an EMBL/GenBank/DDBJ whole genome shotgun (WGS) entry which is preliminary data.</text>
</comment>
<sequence>MKKVLLYSGGMDSWLIDKIWKPDVKLYIDINGEYSKEEIKRLPKDVIVEKLDLGRFEREDKIIPMRNLFFVTLASLYGEEICLGATAGDRVLDKSIEFKNKSEDLLSYLWQPQHWTPGKKIKINLDFKQYTKLDLLLKYKELGGDLDTAFKETFSCYYPRHNGEECWACKPCFRKVVAFVLAGYKIEDKIKNKVIRYIEQEILPEIESGKNGRGEEDYQILKAYEIMLKN</sequence>
<evidence type="ECO:0000256" key="5">
    <source>
        <dbReference type="ARBA" id="ARBA00022833"/>
    </source>
</evidence>
<evidence type="ECO:0000256" key="6">
    <source>
        <dbReference type="ARBA" id="ARBA00022840"/>
    </source>
</evidence>
<dbReference type="SUPFAM" id="SSF52402">
    <property type="entry name" value="Adenine nucleotide alpha hydrolases-like"/>
    <property type="match status" value="1"/>
</dbReference>
<evidence type="ECO:0000256" key="1">
    <source>
        <dbReference type="ARBA" id="ARBA00005061"/>
    </source>
</evidence>
<dbReference type="InterPro" id="IPR018317">
    <property type="entry name" value="QueC"/>
</dbReference>
<comment type="pathway">
    <text evidence="1">Purine metabolism; 7-cyano-7-deazaguanine biosynthesis.</text>
</comment>
<proteinExistence type="inferred from homology"/>
<organism evidence="10 11">
    <name type="scientific">Fusobacterium mortiferum</name>
    <dbReference type="NCBI Taxonomy" id="850"/>
    <lineage>
        <taxon>Bacteria</taxon>
        <taxon>Fusobacteriati</taxon>
        <taxon>Fusobacteriota</taxon>
        <taxon>Fusobacteriia</taxon>
        <taxon>Fusobacteriales</taxon>
        <taxon>Fusobacteriaceae</taxon>
        <taxon>Fusobacterium</taxon>
    </lineage>
</organism>
<protein>
    <recommendedName>
        <fullName evidence="8">7-cyano-7-deazaguanine synthase</fullName>
        <ecNumber evidence="8">6.3.4.20</ecNumber>
    </recommendedName>
</protein>
<dbReference type="RefSeq" id="WP_204715534.1">
    <property type="nucleotide sequence ID" value="NZ_JACJLT010000005.1"/>
</dbReference>
<keyword evidence="3" id="KW-0479">Metal-binding</keyword>
<dbReference type="EC" id="6.3.4.20" evidence="8"/>
<gene>
    <name evidence="10" type="ORF">H6A04_01150</name>
</gene>
<accession>A0ABS2G0I0</accession>
<reference evidence="10 11" key="1">
    <citation type="journal article" date="2021" name="Sci. Rep.">
        <title>The distribution of antibiotic resistance genes in chicken gut microbiota commensals.</title>
        <authorList>
            <person name="Juricova H."/>
            <person name="Matiasovicova J."/>
            <person name="Kubasova T."/>
            <person name="Cejkova D."/>
            <person name="Rychlik I."/>
        </authorList>
    </citation>
    <scope>NUCLEOTIDE SEQUENCE [LARGE SCALE GENOMIC DNA]</scope>
    <source>
        <strain evidence="10 11">An425</strain>
    </source>
</reference>